<dbReference type="EMBL" id="SHKY01000001">
    <property type="protein sequence ID" value="RZU52793.1"/>
    <property type="molecule type" value="Genomic_DNA"/>
</dbReference>
<dbReference type="Gene3D" id="3.40.50.150">
    <property type="entry name" value="Vaccinia Virus protein VP39"/>
    <property type="match status" value="1"/>
</dbReference>
<dbReference type="InterPro" id="IPR013216">
    <property type="entry name" value="Methyltransf_11"/>
</dbReference>
<protein>
    <submittedName>
        <fullName evidence="2">Ubiquinone/menaquinone biosynthesis C-methylase UbiE</fullName>
    </submittedName>
</protein>
<keyword evidence="3" id="KW-1185">Reference proteome</keyword>
<comment type="caution">
    <text evidence="2">The sequence shown here is derived from an EMBL/GenBank/DDBJ whole genome shotgun (WGS) entry which is preliminary data.</text>
</comment>
<keyword evidence="2" id="KW-0808">Transferase</keyword>
<dbReference type="CDD" id="cd02440">
    <property type="entry name" value="AdoMet_MTases"/>
    <property type="match status" value="1"/>
</dbReference>
<dbReference type="RefSeq" id="WP_165449564.1">
    <property type="nucleotide sequence ID" value="NZ_SHKY01000001.1"/>
</dbReference>
<name>A0A4Q7ZQH5_9ACTN</name>
<feature type="domain" description="Methyltransferase type 11" evidence="1">
    <location>
        <begin position="44"/>
        <end position="135"/>
    </location>
</feature>
<dbReference type="AlphaFoldDB" id="A0A4Q7ZQH5"/>
<dbReference type="SUPFAM" id="SSF53335">
    <property type="entry name" value="S-adenosyl-L-methionine-dependent methyltransferases"/>
    <property type="match status" value="1"/>
</dbReference>
<evidence type="ECO:0000259" key="1">
    <source>
        <dbReference type="Pfam" id="PF08241"/>
    </source>
</evidence>
<dbReference type="GO" id="GO:0032259">
    <property type="term" value="P:methylation"/>
    <property type="evidence" value="ECO:0007669"/>
    <property type="project" value="UniProtKB-KW"/>
</dbReference>
<proteinExistence type="predicted"/>
<reference evidence="2 3" key="1">
    <citation type="submission" date="2019-02" db="EMBL/GenBank/DDBJ databases">
        <title>Sequencing the genomes of 1000 actinobacteria strains.</title>
        <authorList>
            <person name="Klenk H.-P."/>
        </authorList>
    </citation>
    <scope>NUCLEOTIDE SEQUENCE [LARGE SCALE GENOMIC DNA]</scope>
    <source>
        <strain evidence="2 3">DSM 45162</strain>
    </source>
</reference>
<gene>
    <name evidence="2" type="ORF">EV385_4677</name>
</gene>
<keyword evidence="2" id="KW-0830">Ubiquinone</keyword>
<accession>A0A4Q7ZQH5</accession>
<dbReference type="GO" id="GO:0008757">
    <property type="term" value="F:S-adenosylmethionine-dependent methyltransferase activity"/>
    <property type="evidence" value="ECO:0007669"/>
    <property type="project" value="InterPro"/>
</dbReference>
<dbReference type="InterPro" id="IPR029063">
    <property type="entry name" value="SAM-dependent_MTases_sf"/>
</dbReference>
<evidence type="ECO:0000313" key="2">
    <source>
        <dbReference type="EMBL" id="RZU52793.1"/>
    </source>
</evidence>
<dbReference type="Proteomes" id="UP000292564">
    <property type="component" value="Unassembled WGS sequence"/>
</dbReference>
<dbReference type="PANTHER" id="PTHR43591">
    <property type="entry name" value="METHYLTRANSFERASE"/>
    <property type="match status" value="1"/>
</dbReference>
<keyword evidence="2" id="KW-0489">Methyltransferase</keyword>
<organism evidence="2 3">
    <name type="scientific">Krasilnikovia cinnamomea</name>
    <dbReference type="NCBI Taxonomy" id="349313"/>
    <lineage>
        <taxon>Bacteria</taxon>
        <taxon>Bacillati</taxon>
        <taxon>Actinomycetota</taxon>
        <taxon>Actinomycetes</taxon>
        <taxon>Micromonosporales</taxon>
        <taxon>Micromonosporaceae</taxon>
        <taxon>Krasilnikovia</taxon>
    </lineage>
</organism>
<dbReference type="Pfam" id="PF08241">
    <property type="entry name" value="Methyltransf_11"/>
    <property type="match status" value="1"/>
</dbReference>
<evidence type="ECO:0000313" key="3">
    <source>
        <dbReference type="Proteomes" id="UP000292564"/>
    </source>
</evidence>
<sequence>MSSEVVELFDRVADRYDEVLPFFEAFGRLCVDRLPPPGPGDRLLDVGAGRGAIAVPAHARGFAVTATDASAGMVGRLRQEHPELDARVMDAGRLDFDDDTFAVVTAGFVMHLLDDPRAAVREVKRVLKPGGLFAFTGPGRVPDGFEFADGSDALFAEFAQYLPPRGGMGEPFEELAALAAEGFTDLDETDLRIELAVPDAETFWQWLQTHGTRKFFDDLSAGHRAEFRARLIADLESRERVVLHRYAWLYRGRA</sequence>
<dbReference type="PANTHER" id="PTHR43591:SF24">
    <property type="entry name" value="2-METHOXY-6-POLYPRENYL-1,4-BENZOQUINOL METHYLASE, MITOCHONDRIAL"/>
    <property type="match status" value="1"/>
</dbReference>